<evidence type="ECO:0000313" key="2">
    <source>
        <dbReference type="WBParaSite" id="Hba_20999"/>
    </source>
</evidence>
<dbReference type="Proteomes" id="UP000095283">
    <property type="component" value="Unplaced"/>
</dbReference>
<reference evidence="2" key="1">
    <citation type="submission" date="2016-11" db="UniProtKB">
        <authorList>
            <consortium name="WormBaseParasite"/>
        </authorList>
    </citation>
    <scope>IDENTIFICATION</scope>
</reference>
<accession>A0A1I7XTC5</accession>
<proteinExistence type="predicted"/>
<organism evidence="1 2">
    <name type="scientific">Heterorhabditis bacteriophora</name>
    <name type="common">Entomopathogenic nematode worm</name>
    <dbReference type="NCBI Taxonomy" id="37862"/>
    <lineage>
        <taxon>Eukaryota</taxon>
        <taxon>Metazoa</taxon>
        <taxon>Ecdysozoa</taxon>
        <taxon>Nematoda</taxon>
        <taxon>Chromadorea</taxon>
        <taxon>Rhabditida</taxon>
        <taxon>Rhabditina</taxon>
        <taxon>Rhabditomorpha</taxon>
        <taxon>Strongyloidea</taxon>
        <taxon>Heterorhabditidae</taxon>
        <taxon>Heterorhabditis</taxon>
    </lineage>
</organism>
<sequence>MKLVLKKHMHLEKGYLRPFRVYSEEITVFFEQDVLSLIGELFGRDPESALSEKSARKKVASELRTSSQTLYVPAILGPYKIGVFHTSFNQPLYAAYQLLFLISVCSMRMHVYIRWLQKF</sequence>
<protein>
    <submittedName>
        <fullName evidence="2">BEACH-type PH domain-containing protein</fullName>
    </submittedName>
</protein>
<name>A0A1I7XTC5_HETBA</name>
<keyword evidence="1" id="KW-1185">Reference proteome</keyword>
<evidence type="ECO:0000313" key="1">
    <source>
        <dbReference type="Proteomes" id="UP000095283"/>
    </source>
</evidence>
<dbReference type="WBParaSite" id="Hba_20999">
    <property type="protein sequence ID" value="Hba_20999"/>
    <property type="gene ID" value="Hba_20999"/>
</dbReference>
<dbReference type="AlphaFoldDB" id="A0A1I7XTC5"/>